<reference evidence="6" key="2">
    <citation type="submission" date="2025-08" db="UniProtKB">
        <authorList>
            <consortium name="Ensembl"/>
        </authorList>
    </citation>
    <scope>IDENTIFICATION</scope>
</reference>
<evidence type="ECO:0000256" key="4">
    <source>
        <dbReference type="RuleBase" id="RU368068"/>
    </source>
</evidence>
<dbReference type="PRINTS" id="PR01210">
    <property type="entry name" value="GGTRANSPTASE"/>
</dbReference>
<dbReference type="AlphaFoldDB" id="A0A8C5FZR7"/>
<feature type="binding site" evidence="3">
    <location>
        <begin position="437"/>
        <end position="438"/>
    </location>
    <ligand>
        <name>L-glutamate</name>
        <dbReference type="ChEBI" id="CHEBI:29985"/>
    </ligand>
</feature>
<sequence>MARSKAKVYTCCAVMLLCLLVLIVCLAVFVREKCSEDSFSKAAVAADSKTCSEIGRAILQKGGSAVDSAIAALLCTSVVNPQSMGLGGGAIFTVMDATGKVKIINSRERAPSGVKPDLMKLCPNTFKMMTGSKWIGVPGELRGYEMAHRLYGKLPWATLFQPTIQLAREGIPIPPVQGRYISHTNTNETLALRRLFSDTDGNLLKTGDVIRFEKLADTLEEIANHGAEAFYSGRIAEDLIRDIKEAGGGPTLQDLSSYKVSVTDAWAFPLGEYQMYIPPPPAGGVLLSLVLNIMKDYYLDSSSLKKEQNTLFYHRYIEALKFANGLKKHIRDPEFSAKDMGKKFSQDSFASKIRSLISTNRTHNAQYYNITPYVDSIGTTHVSVLAEDGSAVSVTSTINHIFGSKVLSERTGVILNNELYDFCGKVDRIFPGEQPPSSMSPAVLRSKSRTLLIGSTGGGMITTAMASAIINHLWFGKSLKDAIAAPVVFVDSLNVVKFEATFNQDVIEAIKALGHIQGPANHFYNVVNAVEREGDCIRAWSDTRKQGEAAGY</sequence>
<dbReference type="GO" id="GO:0006954">
    <property type="term" value="P:inflammatory response"/>
    <property type="evidence" value="ECO:0007669"/>
    <property type="project" value="TreeGrafter"/>
</dbReference>
<dbReference type="EC" id="3.4.19.13" evidence="4"/>
<proteinExistence type="inferred from homology"/>
<dbReference type="PANTHER" id="PTHR11686:SF19">
    <property type="entry name" value="GLUTATHIONE HYDROLASE 5 PROENZYME"/>
    <property type="match status" value="1"/>
</dbReference>
<reference evidence="6" key="1">
    <citation type="submission" date="2020-06" db="EMBL/GenBank/DDBJ databases">
        <authorList>
            <consortium name="Wellcome Sanger Institute Data Sharing"/>
        </authorList>
    </citation>
    <scope>NUCLEOTIDE SEQUENCE [LARGE SCALE GENOMIC DNA]</scope>
</reference>
<evidence type="ECO:0000256" key="3">
    <source>
        <dbReference type="PIRSR" id="PIRSR600101-2"/>
    </source>
</evidence>
<feature type="active site" description="Nucleophile" evidence="2">
    <location>
        <position position="379"/>
    </location>
</feature>
<dbReference type="PROSITE" id="PS00462">
    <property type="entry name" value="G_GLU_TRANSPEPTIDASE"/>
    <property type="match status" value="1"/>
</dbReference>
<dbReference type="GO" id="GO:0006751">
    <property type="term" value="P:glutathione catabolic process"/>
    <property type="evidence" value="ECO:0007669"/>
    <property type="project" value="UniProtKB-UniRule"/>
</dbReference>
<dbReference type="InterPro" id="IPR000101">
    <property type="entry name" value="GGT_peptidase"/>
</dbReference>
<dbReference type="GO" id="GO:0036374">
    <property type="term" value="F:glutathione hydrolase activity"/>
    <property type="evidence" value="ECO:0007669"/>
    <property type="project" value="UniProtKB-UniRule"/>
</dbReference>
<dbReference type="RefSeq" id="XP_028313071.1">
    <property type="nucleotide sequence ID" value="XM_028457270.1"/>
</dbReference>
<organism evidence="6 7">
    <name type="scientific">Gouania willdenowi</name>
    <name type="common">Blunt-snouted clingfish</name>
    <name type="synonym">Lepadogaster willdenowi</name>
    <dbReference type="NCBI Taxonomy" id="441366"/>
    <lineage>
        <taxon>Eukaryota</taxon>
        <taxon>Metazoa</taxon>
        <taxon>Chordata</taxon>
        <taxon>Craniata</taxon>
        <taxon>Vertebrata</taxon>
        <taxon>Euteleostomi</taxon>
        <taxon>Actinopterygii</taxon>
        <taxon>Neopterygii</taxon>
        <taxon>Teleostei</taxon>
        <taxon>Neoteleostei</taxon>
        <taxon>Acanthomorphata</taxon>
        <taxon>Ovalentaria</taxon>
        <taxon>Blenniimorphae</taxon>
        <taxon>Blenniiformes</taxon>
        <taxon>Gobiesocoidei</taxon>
        <taxon>Gobiesocidae</taxon>
        <taxon>Gobiesocinae</taxon>
        <taxon>Gouania</taxon>
    </lineage>
</organism>
<comment type="function">
    <text evidence="4">Cleaves the gamma-glutamyl peptide bond of glutathione and glutathione conjugates.</text>
</comment>
<dbReference type="InterPro" id="IPR043137">
    <property type="entry name" value="GGT_ssub_C"/>
</dbReference>
<dbReference type="GO" id="GO:0005886">
    <property type="term" value="C:plasma membrane"/>
    <property type="evidence" value="ECO:0007669"/>
    <property type="project" value="TreeGrafter"/>
</dbReference>
<comment type="similarity">
    <text evidence="1">Belongs to the gamma-glutamyltransferase family.</text>
</comment>
<keyword evidence="4" id="KW-0808">Transferase</keyword>
<dbReference type="Proteomes" id="UP000694680">
    <property type="component" value="Chromosome 9"/>
</dbReference>
<feature type="binding site" evidence="3">
    <location>
        <position position="107"/>
    </location>
    <ligand>
        <name>L-glutamate</name>
        <dbReference type="ChEBI" id="CHEBI:29985"/>
    </ligand>
</feature>
<accession>A0A8C5FZR7</accession>
<dbReference type="FunFam" id="1.10.246.130:FF:000001">
    <property type="entry name" value="Gamma-glutamyltransferase 5 isoform 1"/>
    <property type="match status" value="1"/>
</dbReference>
<dbReference type="CTD" id="569734"/>
<gene>
    <name evidence="6" type="primary">ggt5a</name>
</gene>
<dbReference type="InterPro" id="IPR055262">
    <property type="entry name" value="GGT_CS"/>
</dbReference>
<reference evidence="6" key="3">
    <citation type="submission" date="2025-09" db="UniProtKB">
        <authorList>
            <consortium name="Ensembl"/>
        </authorList>
    </citation>
    <scope>IDENTIFICATION</scope>
</reference>
<comment type="catalytic activity">
    <reaction evidence="4">
        <text>an N-terminal (5-L-glutamyl)-[peptide] + an alpha-amino acid = 5-L-glutamyl amino acid + an N-terminal L-alpha-aminoacyl-[peptide]</text>
        <dbReference type="Rhea" id="RHEA:23904"/>
        <dbReference type="Rhea" id="RHEA-COMP:9780"/>
        <dbReference type="Rhea" id="RHEA-COMP:9795"/>
        <dbReference type="ChEBI" id="CHEBI:77644"/>
        <dbReference type="ChEBI" id="CHEBI:78597"/>
        <dbReference type="ChEBI" id="CHEBI:78599"/>
        <dbReference type="ChEBI" id="CHEBI:78608"/>
        <dbReference type="EC" id="2.3.2.2"/>
    </reaction>
</comment>
<evidence type="ECO:0000256" key="5">
    <source>
        <dbReference type="SAM" id="SignalP"/>
    </source>
</evidence>
<keyword evidence="5" id="KW-0732">Signal</keyword>
<comment type="catalytic activity">
    <reaction evidence="4">
        <text>glutathione + H2O = L-cysteinylglycine + L-glutamate</text>
        <dbReference type="Rhea" id="RHEA:28807"/>
        <dbReference type="ChEBI" id="CHEBI:15377"/>
        <dbReference type="ChEBI" id="CHEBI:29985"/>
        <dbReference type="ChEBI" id="CHEBI:57925"/>
        <dbReference type="ChEBI" id="CHEBI:61694"/>
        <dbReference type="EC" id="3.4.19.13"/>
    </reaction>
</comment>
<dbReference type="FunFam" id="3.60.20.40:FF:000011">
    <property type="entry name" value="Gamma-glutamyltransferase 5a"/>
    <property type="match status" value="1"/>
</dbReference>
<keyword evidence="4" id="KW-0012">Acyltransferase</keyword>
<dbReference type="Gene3D" id="1.10.246.130">
    <property type="match status" value="1"/>
</dbReference>
<feature type="binding site" evidence="3">
    <location>
        <position position="421"/>
    </location>
    <ligand>
        <name>L-glutamate</name>
        <dbReference type="ChEBI" id="CHEBI:29985"/>
    </ligand>
</feature>
<name>A0A8C5FZR7_GOUWI</name>
<dbReference type="UniPathway" id="UPA00204"/>
<comment type="subcellular location">
    <subcellularLocation>
        <location evidence="4">Membrane</location>
        <topology evidence="4">Single-pass type II membrane protein</topology>
    </subcellularLocation>
</comment>
<dbReference type="InterPro" id="IPR029055">
    <property type="entry name" value="Ntn_hydrolases_N"/>
</dbReference>
<evidence type="ECO:0000256" key="1">
    <source>
        <dbReference type="ARBA" id="ARBA00009381"/>
    </source>
</evidence>
<dbReference type="InterPro" id="IPR043138">
    <property type="entry name" value="GGT_lsub"/>
</dbReference>
<feature type="signal peptide" evidence="5">
    <location>
        <begin position="1"/>
        <end position="27"/>
    </location>
</feature>
<dbReference type="GeneID" id="114469611"/>
<dbReference type="Gene3D" id="3.60.20.40">
    <property type="match status" value="1"/>
</dbReference>
<protein>
    <recommendedName>
        <fullName evidence="4">Glutathione hydrolase</fullName>
        <ecNumber evidence="4">2.3.2.2</ecNumber>
        <ecNumber evidence="4">3.4.19.13</ecNumber>
    </recommendedName>
    <alternativeName>
        <fullName evidence="4">Gamma-glutamyltransferase</fullName>
    </alternativeName>
    <alternativeName>
        <fullName evidence="4">Gamma-glutamyltranspeptidase</fullName>
    </alternativeName>
</protein>
<dbReference type="Ensembl" id="ENSGWIT00000004467.1">
    <property type="protein sequence ID" value="ENSGWIP00000004160.1"/>
    <property type="gene ID" value="ENSGWIG00000002224.1"/>
</dbReference>
<dbReference type="OrthoDB" id="1081007at2759"/>
<evidence type="ECO:0000313" key="6">
    <source>
        <dbReference type="Ensembl" id="ENSGWIP00000004160.1"/>
    </source>
</evidence>
<dbReference type="Pfam" id="PF01019">
    <property type="entry name" value="G_glu_transpept"/>
    <property type="match status" value="1"/>
</dbReference>
<dbReference type="SUPFAM" id="SSF56235">
    <property type="entry name" value="N-terminal nucleophile aminohydrolases (Ntn hydrolases)"/>
    <property type="match status" value="1"/>
</dbReference>
<dbReference type="EC" id="2.3.2.2" evidence="4"/>
<evidence type="ECO:0000256" key="2">
    <source>
        <dbReference type="PIRSR" id="PIRSR600101-1"/>
    </source>
</evidence>
<feature type="binding site" evidence="3">
    <location>
        <position position="458"/>
    </location>
    <ligand>
        <name>L-glutamate</name>
        <dbReference type="ChEBI" id="CHEBI:29985"/>
    </ligand>
</feature>
<feature type="chain" id="PRO_5034929769" description="Glutathione hydrolase" evidence="5">
    <location>
        <begin position="28"/>
        <end position="552"/>
    </location>
</feature>
<keyword evidence="7" id="KW-1185">Reference proteome</keyword>
<feature type="binding site" evidence="3">
    <location>
        <begin position="397"/>
        <end position="399"/>
    </location>
    <ligand>
        <name>L-glutamate</name>
        <dbReference type="ChEBI" id="CHEBI:29985"/>
    </ligand>
</feature>
<keyword evidence="4" id="KW-0378">Hydrolase</keyword>
<comment type="catalytic activity">
    <reaction evidence="4">
        <text>an S-substituted glutathione + H2O = an S-substituted L-cysteinylglycine + L-glutamate</text>
        <dbReference type="Rhea" id="RHEA:59468"/>
        <dbReference type="ChEBI" id="CHEBI:15377"/>
        <dbReference type="ChEBI" id="CHEBI:29985"/>
        <dbReference type="ChEBI" id="CHEBI:90779"/>
        <dbReference type="ChEBI" id="CHEBI:143103"/>
        <dbReference type="EC" id="3.4.19.13"/>
    </reaction>
</comment>
<dbReference type="GO" id="GO:1901750">
    <property type="term" value="P:leukotriene D4 biosynthetic process"/>
    <property type="evidence" value="ECO:0007669"/>
    <property type="project" value="TreeGrafter"/>
</dbReference>
<comment type="pathway">
    <text evidence="4">Sulfur metabolism; glutathione metabolism.</text>
</comment>
<dbReference type="PANTHER" id="PTHR11686">
    <property type="entry name" value="GAMMA GLUTAMYL TRANSPEPTIDASE"/>
    <property type="match status" value="1"/>
</dbReference>
<dbReference type="GO" id="GO:0002951">
    <property type="term" value="F:leukotriene-C(4) hydrolase"/>
    <property type="evidence" value="ECO:0007669"/>
    <property type="project" value="TreeGrafter"/>
</dbReference>
<evidence type="ECO:0000313" key="7">
    <source>
        <dbReference type="Proteomes" id="UP000694680"/>
    </source>
</evidence>
<dbReference type="GO" id="GO:0103068">
    <property type="term" value="F:leukotriene C4 gamma-glutamyl transferase activity"/>
    <property type="evidence" value="ECO:0007669"/>
    <property type="project" value="UniProtKB-EC"/>
</dbReference>